<protein>
    <recommendedName>
        <fullName evidence="4">Plasmid stabilization system</fullName>
    </recommendedName>
</protein>
<dbReference type="STRING" id="320787.CA2015_3339"/>
<accession>A0A0H4PEN6</accession>
<dbReference type="OrthoDB" id="5574284at2"/>
<evidence type="ECO:0008006" key="4">
    <source>
        <dbReference type="Google" id="ProtNLM"/>
    </source>
</evidence>
<organism evidence="2 3">
    <name type="scientific">Cyclobacterium amurskyense</name>
    <dbReference type="NCBI Taxonomy" id="320787"/>
    <lineage>
        <taxon>Bacteria</taxon>
        <taxon>Pseudomonadati</taxon>
        <taxon>Bacteroidota</taxon>
        <taxon>Cytophagia</taxon>
        <taxon>Cytophagales</taxon>
        <taxon>Cyclobacteriaceae</taxon>
        <taxon>Cyclobacterium</taxon>
    </lineage>
</organism>
<dbReference type="Pfam" id="PF05016">
    <property type="entry name" value="ParE_toxin"/>
    <property type="match status" value="1"/>
</dbReference>
<name>A0A0H4PEN6_9BACT</name>
<keyword evidence="1" id="KW-1277">Toxin-antitoxin system</keyword>
<evidence type="ECO:0000313" key="3">
    <source>
        <dbReference type="Proteomes" id="UP000036520"/>
    </source>
</evidence>
<dbReference type="Proteomes" id="UP000036520">
    <property type="component" value="Chromosome"/>
</dbReference>
<dbReference type="RefSeq" id="WP_048642918.1">
    <property type="nucleotide sequence ID" value="NZ_CP012040.1"/>
</dbReference>
<keyword evidence="3" id="KW-1185">Reference proteome</keyword>
<dbReference type="KEGG" id="camu:CA2015_3339"/>
<sequence>MKIVWTKKARERFGEILEYIELKFGSTARRSFITKTKAFTRLLYEFPEIGTLEIPEKKIRGFQITKQTRVFYRLKNDQIILLTFFDSRQDPQKKPQ</sequence>
<evidence type="ECO:0000313" key="2">
    <source>
        <dbReference type="EMBL" id="AKP52729.1"/>
    </source>
</evidence>
<dbReference type="InterPro" id="IPR007712">
    <property type="entry name" value="RelE/ParE_toxin"/>
</dbReference>
<proteinExistence type="predicted"/>
<dbReference type="InterPro" id="IPR035093">
    <property type="entry name" value="RelE/ParE_toxin_dom_sf"/>
</dbReference>
<evidence type="ECO:0000256" key="1">
    <source>
        <dbReference type="ARBA" id="ARBA00022649"/>
    </source>
</evidence>
<dbReference type="AlphaFoldDB" id="A0A0H4PEN6"/>
<dbReference type="EMBL" id="CP012040">
    <property type="protein sequence ID" value="AKP52729.1"/>
    <property type="molecule type" value="Genomic_DNA"/>
</dbReference>
<dbReference type="Gene3D" id="3.30.2310.20">
    <property type="entry name" value="RelE-like"/>
    <property type="match status" value="1"/>
</dbReference>
<reference evidence="2 3" key="1">
    <citation type="submission" date="2015-07" db="EMBL/GenBank/DDBJ databases">
        <authorList>
            <person name="Kim K.M."/>
        </authorList>
    </citation>
    <scope>NUCLEOTIDE SEQUENCE [LARGE SCALE GENOMIC DNA]</scope>
    <source>
        <strain evidence="2 3">KCTC 12363</strain>
    </source>
</reference>
<gene>
    <name evidence="2" type="ORF">CA2015_3339</name>
</gene>